<feature type="domain" description="Methionyl/Leucyl tRNA synthetase" evidence="11">
    <location>
        <begin position="144"/>
        <end position="364"/>
    </location>
</feature>
<organism evidence="12">
    <name type="scientific">Thermogladius calderae</name>
    <dbReference type="NCBI Taxonomy" id="1200300"/>
    <lineage>
        <taxon>Archaea</taxon>
        <taxon>Thermoproteota</taxon>
        <taxon>Thermoprotei</taxon>
        <taxon>Desulfurococcales</taxon>
        <taxon>Desulfurococcaceae</taxon>
        <taxon>Thermogladius</taxon>
    </lineage>
</organism>
<evidence type="ECO:0000256" key="8">
    <source>
        <dbReference type="ARBA" id="ARBA00030904"/>
    </source>
</evidence>
<evidence type="ECO:0000256" key="10">
    <source>
        <dbReference type="RuleBase" id="RU363039"/>
    </source>
</evidence>
<evidence type="ECO:0000259" key="11">
    <source>
        <dbReference type="Pfam" id="PF09334"/>
    </source>
</evidence>
<dbReference type="NCBIfam" id="TIGR00398">
    <property type="entry name" value="metG"/>
    <property type="match status" value="1"/>
</dbReference>
<dbReference type="Gene3D" id="1.10.730.10">
    <property type="entry name" value="Isoleucyl-tRNA Synthetase, Domain 1"/>
    <property type="match status" value="1"/>
</dbReference>
<comment type="similarity">
    <text evidence="10">Belongs to the class-I aminoacyl-tRNA synthetase family.</text>
</comment>
<evidence type="ECO:0000256" key="7">
    <source>
        <dbReference type="ARBA" id="ARBA00023146"/>
    </source>
</evidence>
<dbReference type="CDD" id="cd00814">
    <property type="entry name" value="MetRS_core"/>
    <property type="match status" value="1"/>
</dbReference>
<comment type="catalytic activity">
    <reaction evidence="9">
        <text>tRNA(Met) + L-methionine + ATP = L-methionyl-tRNA(Met) + AMP + diphosphate</text>
        <dbReference type="Rhea" id="RHEA:13481"/>
        <dbReference type="Rhea" id="RHEA-COMP:9667"/>
        <dbReference type="Rhea" id="RHEA-COMP:9698"/>
        <dbReference type="ChEBI" id="CHEBI:30616"/>
        <dbReference type="ChEBI" id="CHEBI:33019"/>
        <dbReference type="ChEBI" id="CHEBI:57844"/>
        <dbReference type="ChEBI" id="CHEBI:78442"/>
        <dbReference type="ChEBI" id="CHEBI:78530"/>
        <dbReference type="ChEBI" id="CHEBI:456215"/>
        <dbReference type="EC" id="6.1.1.10"/>
    </reaction>
</comment>
<dbReference type="InterPro" id="IPR023457">
    <property type="entry name" value="Met-tRNA_synth_2"/>
</dbReference>
<evidence type="ECO:0000256" key="1">
    <source>
        <dbReference type="ARBA" id="ARBA00004496"/>
    </source>
</evidence>
<dbReference type="InterPro" id="IPR001412">
    <property type="entry name" value="aa-tRNA-synth_I_CS"/>
</dbReference>
<evidence type="ECO:0000256" key="9">
    <source>
        <dbReference type="ARBA" id="ARBA00047364"/>
    </source>
</evidence>
<dbReference type="EC" id="6.1.1.10" evidence="2"/>
<dbReference type="EMBL" id="DRYK01000025">
    <property type="protein sequence ID" value="HHP67425.1"/>
    <property type="molecule type" value="Genomic_DNA"/>
</dbReference>
<dbReference type="Gene3D" id="2.170.220.10">
    <property type="match status" value="1"/>
</dbReference>
<dbReference type="InterPro" id="IPR009080">
    <property type="entry name" value="tRNAsynth_Ia_anticodon-bd"/>
</dbReference>
<dbReference type="PRINTS" id="PR01041">
    <property type="entry name" value="TRNASYNTHMET"/>
</dbReference>
<dbReference type="Pfam" id="PF09334">
    <property type="entry name" value="tRNA-synt_1g"/>
    <property type="match status" value="1"/>
</dbReference>
<evidence type="ECO:0000256" key="6">
    <source>
        <dbReference type="ARBA" id="ARBA00022917"/>
    </source>
</evidence>
<name>A0A7J3XXZ1_9CREN</name>
<keyword evidence="6 10" id="KW-0648">Protein biosynthesis</keyword>
<dbReference type="InterPro" id="IPR033911">
    <property type="entry name" value="MetRS_core"/>
</dbReference>
<dbReference type="GO" id="GO:0004825">
    <property type="term" value="F:methionine-tRNA ligase activity"/>
    <property type="evidence" value="ECO:0007669"/>
    <property type="project" value="UniProtKB-EC"/>
</dbReference>
<dbReference type="Gene3D" id="3.40.50.620">
    <property type="entry name" value="HUPs"/>
    <property type="match status" value="1"/>
</dbReference>
<evidence type="ECO:0000313" key="12">
    <source>
        <dbReference type="EMBL" id="HHP67425.1"/>
    </source>
</evidence>
<reference evidence="12" key="1">
    <citation type="journal article" date="2020" name="mSystems">
        <title>Genome- and Community-Level Interaction Insights into Carbon Utilization and Element Cycling Functions of Hydrothermarchaeota in Hydrothermal Sediment.</title>
        <authorList>
            <person name="Zhou Z."/>
            <person name="Liu Y."/>
            <person name="Xu W."/>
            <person name="Pan J."/>
            <person name="Luo Z.H."/>
            <person name="Li M."/>
        </authorList>
    </citation>
    <scope>NUCLEOTIDE SEQUENCE [LARGE SCALE GENOMIC DNA]</scope>
    <source>
        <strain evidence="12">SpSt-110</strain>
    </source>
</reference>
<protein>
    <recommendedName>
        <fullName evidence="2">methionine--tRNA ligase</fullName>
        <ecNumber evidence="2">6.1.1.10</ecNumber>
    </recommendedName>
    <alternativeName>
        <fullName evidence="8">Methionyl-tRNA synthetase</fullName>
    </alternativeName>
</protein>
<evidence type="ECO:0000256" key="3">
    <source>
        <dbReference type="ARBA" id="ARBA00022598"/>
    </source>
</evidence>
<keyword evidence="3 10" id="KW-0436">Ligase</keyword>
<sequence>MSVIYITTPIYYPNAPPHIGHAYTTVFADVIARYNRLMRRKVFFMTGNDEHGLKIQRVAEKEGVSPKDFVDRMAGVYRQYWQALNISYDYFIRTTDSYHEKVVSESFKRLYENGLIYKAKYAGWYCVDCERYYSPGEYIVVEDKPYCPIHNKPLEWLEEETYYFKLSEFKDYIVKLLSETNIVYPESYAREVLNRVQAEGLKDVSVARPRDRVSWGIPVPFDPEYTIYVWFDALLNYVSGIGYLTDESRFNEYWPNVNHVIGKDILWFHTVVWFSLLKALDIPPPKRVIVHSFLINKGLKIGKSAGNVIPIEFLVERYNGSDGARYVLMKLFNLDKDVEVTVDLMDSIYNSELADTYGNLVRRVGVLALKKVRGKVYRRDVDKKIEESITSLLNKYVEDMEALEVSKALSEAQELGKVLNTYVNEVKPWERPDPSKELYSLLEGIRALSIMLSPVTPRASSIISENFGFTLASPVEFRVGQIERYNIVDAPVLFKKVQAGREKTGGQENPPGG</sequence>
<dbReference type="InterPro" id="IPR014758">
    <property type="entry name" value="Met-tRNA_synth"/>
</dbReference>
<dbReference type="GO" id="GO:0005737">
    <property type="term" value="C:cytoplasm"/>
    <property type="evidence" value="ECO:0007669"/>
    <property type="project" value="UniProtKB-SubCell"/>
</dbReference>
<dbReference type="SUPFAM" id="SSF52374">
    <property type="entry name" value="Nucleotidylyl transferase"/>
    <property type="match status" value="1"/>
</dbReference>
<dbReference type="PROSITE" id="PS00178">
    <property type="entry name" value="AA_TRNA_LIGASE_I"/>
    <property type="match status" value="1"/>
</dbReference>
<evidence type="ECO:0000256" key="4">
    <source>
        <dbReference type="ARBA" id="ARBA00022741"/>
    </source>
</evidence>
<dbReference type="CDD" id="cd07957">
    <property type="entry name" value="Anticodon_Ia_Met"/>
    <property type="match status" value="1"/>
</dbReference>
<dbReference type="SUPFAM" id="SSF47323">
    <property type="entry name" value="Anticodon-binding domain of a subclass of class I aminoacyl-tRNA synthetases"/>
    <property type="match status" value="1"/>
</dbReference>
<evidence type="ECO:0000256" key="2">
    <source>
        <dbReference type="ARBA" id="ARBA00012838"/>
    </source>
</evidence>
<keyword evidence="5 10" id="KW-0067">ATP-binding</keyword>
<dbReference type="PANTHER" id="PTHR43326">
    <property type="entry name" value="METHIONYL-TRNA SYNTHETASE"/>
    <property type="match status" value="1"/>
</dbReference>
<comment type="caution">
    <text evidence="12">The sequence shown here is derived from an EMBL/GenBank/DDBJ whole genome shotgun (WGS) entry which is preliminary data.</text>
</comment>
<dbReference type="GO" id="GO:0006431">
    <property type="term" value="P:methionyl-tRNA aminoacylation"/>
    <property type="evidence" value="ECO:0007669"/>
    <property type="project" value="InterPro"/>
</dbReference>
<dbReference type="FunFam" id="2.170.220.10:FF:000001">
    <property type="entry name" value="methionine--tRNA ligase, mitochondrial"/>
    <property type="match status" value="1"/>
</dbReference>
<gene>
    <name evidence="12" type="ORF">ENM60_01310</name>
</gene>
<dbReference type="InterPro" id="IPR041872">
    <property type="entry name" value="Anticodon_Met"/>
</dbReference>
<accession>A0A7J3XXZ1</accession>
<comment type="subcellular location">
    <subcellularLocation>
        <location evidence="1">Cytoplasm</location>
    </subcellularLocation>
</comment>
<dbReference type="InterPro" id="IPR015413">
    <property type="entry name" value="Methionyl/Leucyl_tRNA_Synth"/>
</dbReference>
<keyword evidence="4 10" id="KW-0547">Nucleotide-binding</keyword>
<dbReference type="PANTHER" id="PTHR43326:SF1">
    <property type="entry name" value="METHIONINE--TRNA LIGASE, MITOCHONDRIAL"/>
    <property type="match status" value="1"/>
</dbReference>
<proteinExistence type="inferred from homology"/>
<dbReference type="InterPro" id="IPR014729">
    <property type="entry name" value="Rossmann-like_a/b/a_fold"/>
</dbReference>
<dbReference type="AlphaFoldDB" id="A0A7J3XXZ1"/>
<keyword evidence="7 10" id="KW-0030">Aminoacyl-tRNA synthetase</keyword>
<dbReference type="GO" id="GO:0005524">
    <property type="term" value="F:ATP binding"/>
    <property type="evidence" value="ECO:0007669"/>
    <property type="project" value="UniProtKB-KW"/>
</dbReference>
<evidence type="ECO:0000256" key="5">
    <source>
        <dbReference type="ARBA" id="ARBA00022840"/>
    </source>
</evidence>